<keyword evidence="1" id="KW-0472">Membrane</keyword>
<feature type="transmembrane region" description="Helical" evidence="1">
    <location>
        <begin position="20"/>
        <end position="40"/>
    </location>
</feature>
<dbReference type="EMBL" id="UINC01051837">
    <property type="protein sequence ID" value="SVB66461.1"/>
    <property type="molecule type" value="Genomic_DNA"/>
</dbReference>
<protein>
    <submittedName>
        <fullName evidence="2">Uncharacterized protein</fullName>
    </submittedName>
</protein>
<feature type="non-terminal residue" evidence="2">
    <location>
        <position position="1"/>
    </location>
</feature>
<keyword evidence="1" id="KW-1133">Transmembrane helix</keyword>
<evidence type="ECO:0000256" key="1">
    <source>
        <dbReference type="SAM" id="Phobius"/>
    </source>
</evidence>
<evidence type="ECO:0000313" key="2">
    <source>
        <dbReference type="EMBL" id="SVB66461.1"/>
    </source>
</evidence>
<name>A0A382FX04_9ZZZZ</name>
<reference evidence="2" key="1">
    <citation type="submission" date="2018-05" db="EMBL/GenBank/DDBJ databases">
        <authorList>
            <person name="Lanie J.A."/>
            <person name="Ng W.-L."/>
            <person name="Kazmierczak K.M."/>
            <person name="Andrzejewski T.M."/>
            <person name="Davidsen T.M."/>
            <person name="Wayne K.J."/>
            <person name="Tettelin H."/>
            <person name="Glass J.I."/>
            <person name="Rusch D."/>
            <person name="Podicherti R."/>
            <person name="Tsui H.-C.T."/>
            <person name="Winkler M.E."/>
        </authorList>
    </citation>
    <scope>NUCLEOTIDE SEQUENCE</scope>
</reference>
<organism evidence="2">
    <name type="scientific">marine metagenome</name>
    <dbReference type="NCBI Taxonomy" id="408172"/>
    <lineage>
        <taxon>unclassified sequences</taxon>
        <taxon>metagenomes</taxon>
        <taxon>ecological metagenomes</taxon>
    </lineage>
</organism>
<sequence>VTTNCSVIADASFKPRDLNLIPYFLKISLSACVVSIPFFFNLQTA</sequence>
<accession>A0A382FX04</accession>
<dbReference type="AlphaFoldDB" id="A0A382FX04"/>
<keyword evidence="1" id="KW-0812">Transmembrane</keyword>
<gene>
    <name evidence="2" type="ORF">METZ01_LOCUS219315</name>
</gene>
<proteinExistence type="predicted"/>